<dbReference type="Proteomes" id="UP000586454">
    <property type="component" value="Unassembled WGS sequence"/>
</dbReference>
<evidence type="ECO:0000313" key="2">
    <source>
        <dbReference type="Proteomes" id="UP000586454"/>
    </source>
</evidence>
<organism evidence="1 2">
    <name type="scientific">Aedoeadaptatus nemausensis</name>
    <dbReference type="NCBI Taxonomy" id="2582829"/>
    <lineage>
        <taxon>Bacteria</taxon>
        <taxon>Bacillati</taxon>
        <taxon>Bacillota</taxon>
        <taxon>Tissierellia</taxon>
        <taxon>Tissierellales</taxon>
        <taxon>Peptoniphilaceae</taxon>
        <taxon>Aedoeadaptatus</taxon>
    </lineage>
</organism>
<dbReference type="AlphaFoldDB" id="A0A6V6Y219"/>
<proteinExistence type="predicted"/>
<comment type="caution">
    <text evidence="1">The sequence shown here is derived from an EMBL/GenBank/DDBJ whole genome shotgun (WGS) entry which is preliminary data.</text>
</comment>
<dbReference type="EMBL" id="CAIJCS010000016">
    <property type="protein sequence ID" value="CAC9929007.1"/>
    <property type="molecule type" value="Genomic_DNA"/>
</dbReference>
<reference evidence="1 2" key="1">
    <citation type="submission" date="2020-06" db="EMBL/GenBank/DDBJ databases">
        <authorList>
            <person name="Criscuolo A."/>
        </authorList>
    </citation>
    <scope>NUCLEOTIDE SEQUENCE [LARGE SCALE GENOMIC DNA]</scope>
    <source>
        <strain evidence="1">1804121828</strain>
    </source>
</reference>
<name>A0A6V6Y219_9FIRM</name>
<evidence type="ECO:0000313" key="1">
    <source>
        <dbReference type="EMBL" id="CAC9929007.1"/>
    </source>
</evidence>
<gene>
    <name evidence="1" type="ORF">PEPNEM18_00828</name>
</gene>
<accession>A0A6V6Y219</accession>
<keyword evidence="2" id="KW-1185">Reference proteome</keyword>
<sequence length="36" mass="4031">MAKTMATKDNDYFAEATLSLVMSDCFGGLMHRMSQK</sequence>
<protein>
    <submittedName>
        <fullName evidence="1">Uncharacterized protein</fullName>
    </submittedName>
</protein>